<feature type="region of interest" description="Disordered" evidence="2">
    <location>
        <begin position="1652"/>
        <end position="1685"/>
    </location>
</feature>
<keyword evidence="1" id="KW-0175">Coiled coil</keyword>
<proteinExistence type="predicted"/>
<dbReference type="GeneID" id="39732166"/>
<comment type="caution">
    <text evidence="3">The sequence shown here is derived from an EMBL/GenBank/DDBJ whole genome shotgun (WGS) entry which is preliminary data.</text>
</comment>
<reference evidence="3" key="1">
    <citation type="submission" date="2015-04" db="EMBL/GenBank/DDBJ databases">
        <authorList>
            <consortium name="Pathogen Informatics"/>
        </authorList>
    </citation>
    <scope>NUCLEOTIDE SEQUENCE [LARGE SCALE GENOMIC DNA]</scope>
    <source>
        <strain evidence="3">8A</strain>
    </source>
</reference>
<dbReference type="OrthoDB" id="372104at2759"/>
<evidence type="ECO:0000313" key="4">
    <source>
        <dbReference type="Proteomes" id="UP000220797"/>
    </source>
</evidence>
<dbReference type="EMBL" id="CVMV01000059">
    <property type="protein sequence ID" value="CRG96412.1"/>
    <property type="molecule type" value="Genomic_DNA"/>
</dbReference>
<feature type="compositionally biased region" description="Low complexity" evidence="2">
    <location>
        <begin position="1656"/>
        <end position="1685"/>
    </location>
</feature>
<dbReference type="RefSeq" id="XP_028529217.1">
    <property type="nucleotide sequence ID" value="XM_028672690.1"/>
</dbReference>
<evidence type="ECO:0000256" key="1">
    <source>
        <dbReference type="SAM" id="Coils"/>
    </source>
</evidence>
<dbReference type="OMA" id="FRKANTN"/>
<keyword evidence="4" id="KW-1185">Reference proteome</keyword>
<feature type="coiled-coil region" evidence="1">
    <location>
        <begin position="33"/>
        <end position="60"/>
    </location>
</feature>
<name>A0A1J1GVR1_PLAGA</name>
<dbReference type="Proteomes" id="UP000220797">
    <property type="component" value="Unassembled WGS sequence"/>
</dbReference>
<evidence type="ECO:0000256" key="2">
    <source>
        <dbReference type="SAM" id="MobiDB-lite"/>
    </source>
</evidence>
<sequence>MVDSEYHDVFDTTDELESINDIKESINNICSINNNFMNDYEKLKNEIDNNEKKNEKVDKNINSNNILKKSDENNGVYEKYNREVKNTNSKSESINLYNNINDNLSKLKTMINYEKPNEKDKEDLKKKIDENYKSTSNENIFYNYTSNKNCIKISEGSFKDNNKLNELLKNTSNVNSFKNLEKNKSFLIKSNNENTSELKKSGSENIISYKNINFNNNISIDSESYMKNSNNLIKINEKFLNSNNNNYYSDGKKEFDLTLNNKKINKNIPNNFLETKNHVEDKLNRNDLDISLISSESFRKEFSFCSFNDKNNSNNFSLNGNDIKISNISNFSNISNLNDSEINDNVSIRSFAFGGNINNSLNKNIKETSLKEKNQTDKISSKSYIHERNNINIKSELANNEERYLMKRNKSDINIISSNNYNNIYNENNLKNINYNKKVYNNELLSDNLNENKTNKNNFFDYEHPIKNDKVLNESINKKKNSNNLNNCNLSNNINFNETSYISNEKELNKNYMSVDNNLTESTKNISKDTYLSNSKNNINYNQENYYNKKESINIKSNFDVSNNIFKNYNKETVLKKNEKENNIYEKNNLVKDKVKNTSLNFMYDVTDNNKKSFHNNNYKKINSNNMLNDLSLNKLESLNSSIIDVFTKNNDEHKFLDDIILDDSIFAQGVNLNKESLGLYNDNINKSMEKNYKIDSSFSEENMGENIFKISMSCNDTITPHYKKIVEDNNNVEKKEINENYQKIKNSKRNDYYENDNINFKQSCSNINEENDLKNNLKDYLYNKEKNNIDLNFKNLNTFEFELNKNVLLKNTMSLQKDYNIEKRKSKTSSVQTFNKDNHSLLKEDNTSIKNRRYSVSKTDIINNFSKYETNTLEEKPMNIEFEKLKSSLLDKEYSNELNKSKCIEFNNFLNINKSQSNINKKGINNYKLENKQNYIDENNINKCSIFNYNQMHVSNNKEEIMENKVIISEDNLKKKNFSRFDVNSDNSINKCLNNNVCNLNKDTKDENIYKNKNTYNEEKLKSLNSINNNEVYEMDNYYAQDKNKEYKNNDINKYEKYKFNYSNDNTLLISNYKLNNDSNINKTNDKVDDYECNTIKQEIIYEETNKELHEDILSTHKKIDEINKNYKNSNVNNITNNNEFHSDNMENYSNNVSKKNFINENGYYINKSNENLKYDSNKNNNVIEFKDNSFNEYIFTTHNKDNLKTSNMNILHKSNSNMNKNKYMVNKKECNNLKDYNTKGIVENKNSNEYKETLFQSNGSIIKQSNMASIPDVLNLDINNNSPVFYFDNINNSIDYDNNFQKTLQNPVSSNEWKLYKEREEILNSRKILHSNSRNNSKTVPLNEIKDIFIYPNMKNKNDFSNDYIENRSENNLIFYDKIKKNKSDDIFLHCNTTKEKNIINQNDFSYNKILSETNLKLNEKNKNIEANNNIFLVHEENITHKNLLSMNRKGYNDNIDTQKNLKEKKVNKRKASSTSDNEKFTFNSGNFSFEEKDKIYEKNDKLCEKNNELFKENNNQITSKNLLKEKNKINYDNINDVNIKLKDEIYNPTNQLLNDEKRVLIESYNKNDSFLRDVVNKENLSSDIQNIKTFSRLDKNSKNNGKIFDENNIIINENDNNSNKNDDNGININEKINHNFKINRYNEYSKKMGISKNNFDNSNNNNSNNNNSNNYNSNNNNSNNYNSYGFNYMNMEKEHKNNLDNFNYDDNFSTCNNDYINNKDTKCNNNSMYYLDKFNSVNDYDMKKDERSYIKNNEFKDKYIENNYYYKNKHENNDHEKDKKKNFFFNNITPNHENELRENAKTLNVNDYEDKVNIFNTHHNNLENKNDKNPIELNKHINRNNKDILRNVYNEGNDRNYLMGLSDQKIKGFINKSLDNLRNNRKGTTHEENNVEDDLCNNYSNDNRNNSIFEFNEENKRKNNTEHVNMKYSYHKDRKKELQSNSLIDNSANVKYNNDEMNNLQEVILNDSLSNRINIENINSNKKYQNCNNFDINVNYKYNNLNKENKKYAEEEYFNYTIKESNNGKYLNLYNKEGKSENNNFHDLNNNEKMKFLNEKNNFKEKFNYDHKYNHTDNYMIENNKEILHKHYKDNQKYDENISNYPYEEEIVKKQKNSRKKCDNKNFNNMRDEKFPLKDDRKKYNNFREMNETYLVKKNEGKWDEQTIESLRNKKIDEESVFFNNDKDNNYVQNNKNKIISNMPNGYYTKKNKDFYNDSNWIEDEHKQIYIEDDNNYIHYQKENNYNDKMFFNYDENSKKEVYENFHINNNYDKNDVYYKNGDKYINDDCNYKHNKNGFICKESITNYKDYDSGYNMHNNYDYFEYKQFDYSNKIMRYDKNHYSDYNHSNMNNKINNSDNNNELENKKYYIYDENNDILKNENNSDVLNKIMNVMMNIQNDLKDVKYKLIKKKSMKENEEINDKLKRKNSVLCIKNINTKMDNSKKFSTYLKEDNNKIDKNNSEIYSDENLKKINNNELENNKMKKYSRINRNTNNNTYIEEDKVLNSQYSKDIKYHEYLSENFINDNESKNYVERESNNINYISNKELYNSLNFVLKNLNYESIEDSDVSKSNRLYLFNKFFTSLFYEDNKKTHNFIMLNIYNIEQKRQTHKVSLFLEKDYSDIFHYAYNNLLFYAFDCYNFYRYIKNKFRDSYKIYENSTICLYISNNYETNLINRIFIEQNNYNDVKYSLNERRILKTCTKYFLDHFLSLIDKKINIKNVVPLMKKINYEFDKNNLYFFISEFNLMDKIFSDSHGFDCNKKFFEKKCPNIKNFAIFFKLIHDATNFYDTFINNNKINLDNYRLIIVALHKGKSFNYDKLSFNEFMKTSENQIYNYYNNYDSMSFDNDIVILFNLSYAVPFYYIEYYKN</sequence>
<gene>
    <name evidence="3" type="ORF">PGAL8A_00363600</name>
</gene>
<evidence type="ECO:0000313" key="3">
    <source>
        <dbReference type="EMBL" id="CRG96412.1"/>
    </source>
</evidence>
<protein>
    <submittedName>
        <fullName evidence="3">Uncharacterized protein</fullName>
    </submittedName>
</protein>
<dbReference type="VEuPathDB" id="PlasmoDB:PGAL8A_00363600"/>
<organism evidence="3 4">
    <name type="scientific">Plasmodium gallinaceum</name>
    <dbReference type="NCBI Taxonomy" id="5849"/>
    <lineage>
        <taxon>Eukaryota</taxon>
        <taxon>Sar</taxon>
        <taxon>Alveolata</taxon>
        <taxon>Apicomplexa</taxon>
        <taxon>Aconoidasida</taxon>
        <taxon>Haemosporida</taxon>
        <taxon>Plasmodiidae</taxon>
        <taxon>Plasmodium</taxon>
        <taxon>Plasmodium (Haemamoeba)</taxon>
    </lineage>
</organism>
<accession>A0A1J1GVR1</accession>